<sequence>MQAQGRAASPRVPAGAAAAVMTVAAPGKMFSPDVFVTFSFASSGSRCVFLTFEGKAPSASTEATGKDELLEARPIAIPQRAGHETVVNHSDSGLYRKWTG</sequence>
<protein>
    <submittedName>
        <fullName evidence="1">Uncharacterized protein</fullName>
    </submittedName>
</protein>
<dbReference type="Proteomes" id="UP000001574">
    <property type="component" value="Chromosome"/>
</dbReference>
<reference evidence="1 2" key="1">
    <citation type="submission" date="2006-10" db="EMBL/GenBank/DDBJ databases">
        <authorList>
            <person name="Fleischmann R.D."/>
            <person name="Dodson R.J."/>
            <person name="Haft D.H."/>
            <person name="Merkel J.S."/>
            <person name="Nelson W.C."/>
            <person name="Fraser C.M."/>
        </authorList>
    </citation>
    <scope>NUCLEOTIDE SEQUENCE [LARGE SCALE GENOMIC DNA]</scope>
    <source>
        <strain evidence="1 2">104</strain>
    </source>
</reference>
<dbReference type="AlphaFoldDB" id="A0A0H2ZTP9"/>
<proteinExistence type="predicted"/>
<accession>A0A0H2ZTP9</accession>
<evidence type="ECO:0000313" key="2">
    <source>
        <dbReference type="Proteomes" id="UP000001574"/>
    </source>
</evidence>
<evidence type="ECO:0000313" key="1">
    <source>
        <dbReference type="EMBL" id="ABK65184.1"/>
    </source>
</evidence>
<dbReference type="HOGENOM" id="CLU_2302720_0_0_11"/>
<dbReference type="EMBL" id="CP000479">
    <property type="protein sequence ID" value="ABK65184.1"/>
    <property type="molecule type" value="Genomic_DNA"/>
</dbReference>
<gene>
    <name evidence="1" type="ordered locus">MAV_4378</name>
</gene>
<dbReference type="KEGG" id="mav:MAV_4378"/>
<name>A0A0H2ZTP9_MYCA1</name>
<organism evidence="1 2">
    <name type="scientific">Mycobacterium avium (strain 104)</name>
    <dbReference type="NCBI Taxonomy" id="243243"/>
    <lineage>
        <taxon>Bacteria</taxon>
        <taxon>Bacillati</taxon>
        <taxon>Actinomycetota</taxon>
        <taxon>Actinomycetes</taxon>
        <taxon>Mycobacteriales</taxon>
        <taxon>Mycobacteriaceae</taxon>
        <taxon>Mycobacterium</taxon>
        <taxon>Mycobacterium avium complex (MAC)</taxon>
    </lineage>
</organism>